<sequence length="158" mass="18150">MFRKNGLFMKKAYVLLGVVFLTLFVGFLMSVGLNISSYMPRFLKDNYAYTQAQILRSNAKELAKYALFQAKKEGFECLNSISFSYPSVKDKIQLEYFYAFAECQKGRLINVNPDVNLSKDGVIIVNISVFSKLNEGVNEEILINEKLRLVAKENFWMP</sequence>
<organism evidence="2">
    <name type="scientific">Campylobacter upsaliensis</name>
    <dbReference type="NCBI Taxonomy" id="28080"/>
    <lineage>
        <taxon>Bacteria</taxon>
        <taxon>Pseudomonadati</taxon>
        <taxon>Campylobacterota</taxon>
        <taxon>Epsilonproteobacteria</taxon>
        <taxon>Campylobacterales</taxon>
        <taxon>Campylobacteraceae</taxon>
        <taxon>Campylobacter</taxon>
    </lineage>
</organism>
<evidence type="ECO:0000256" key="1">
    <source>
        <dbReference type="SAM" id="Phobius"/>
    </source>
</evidence>
<reference evidence="2" key="1">
    <citation type="submission" date="2018-05" db="EMBL/GenBank/DDBJ databases">
        <authorList>
            <consortium name="PulseNet: The National Subtyping Network for Foodborne Disease Surveillance"/>
            <person name="Tarr C.L."/>
            <person name="Trees E."/>
            <person name="Katz L.S."/>
            <person name="Carleton-Romer H.A."/>
            <person name="Stroika S."/>
            <person name="Kucerova Z."/>
            <person name="Roache K.F."/>
            <person name="Sabol A.L."/>
            <person name="Besser J."/>
            <person name="Gerner-Smidt P."/>
        </authorList>
    </citation>
    <scope>NUCLEOTIDE SEQUENCE</scope>
    <source>
        <strain evidence="2">D2813</strain>
    </source>
</reference>
<evidence type="ECO:0000313" key="2">
    <source>
        <dbReference type="EMBL" id="EAJ7105086.1"/>
    </source>
</evidence>
<protein>
    <recommendedName>
        <fullName evidence="3">Periplasmic protein</fullName>
    </recommendedName>
</protein>
<evidence type="ECO:0008006" key="3">
    <source>
        <dbReference type="Google" id="ProtNLM"/>
    </source>
</evidence>
<accession>A0A5L4Q618</accession>
<dbReference type="AlphaFoldDB" id="A0A5L4Q618"/>
<name>A0A5L4Q618_CAMUP</name>
<dbReference type="EMBL" id="AACABH010000027">
    <property type="protein sequence ID" value="EAJ7105086.1"/>
    <property type="molecule type" value="Genomic_DNA"/>
</dbReference>
<proteinExistence type="predicted"/>
<gene>
    <name evidence="2" type="ORF">YZ54_06230</name>
</gene>
<feature type="transmembrane region" description="Helical" evidence="1">
    <location>
        <begin position="12"/>
        <end position="33"/>
    </location>
</feature>
<dbReference type="OrthoDB" id="5355848at2"/>
<comment type="caution">
    <text evidence="2">The sequence shown here is derived from an EMBL/GenBank/DDBJ whole genome shotgun (WGS) entry which is preliminary data.</text>
</comment>
<keyword evidence="1" id="KW-1133">Transmembrane helix</keyword>
<keyword evidence="1" id="KW-0812">Transmembrane</keyword>
<keyword evidence="1" id="KW-0472">Membrane</keyword>